<sequence length="456" mass="51736">MYLWSEDVTLSCSVDSHIPSKDLEISWMKTDEDEDIVVLLYQNNKALPEASVERYRDRVEFFTDEIPKGNFSLRLKSVRTEDKGVYMCQVFAGRLSANTTAVLEQLGFSVLHIMVLILCIFASGSALLLFCLIYCRSSTNDTVFRLQMFLIFCPNLIMFLTFVLWGVSEGSLSESVSCCALYFLRPLMLLWAAPCVNDFTGNIKTWINNYSYEAEYVFFSAVIYSVLFKSAWDKSLNYAGFEGVMIIILFVIVLLFILIYIIFMLLRFISVLSLWIITIFRILARISFDVLPSLQFILLYFAFGSTRGGEFTFNYLYLYYISSIGSYFGASLSLLDVDSDGDSDFLLVGAPLFYQSQPRTEGRLYVYAFSEQNFQKMLNVSESTTGRFAASLASLKDLNGDSLSDVAVGAPLEDEGVVYIYLGDRTLGINPKHAPQVRVRCVSVYLRNPEESNVPR</sequence>
<keyword evidence="2" id="KW-0677">Repeat</keyword>
<dbReference type="SMART" id="SM00406">
    <property type="entry name" value="IGv"/>
    <property type="match status" value="1"/>
</dbReference>
<dbReference type="AlphaFoldDB" id="A0A498L4I9"/>
<feature type="repeat" description="FG-GAP" evidence="7">
    <location>
        <begin position="377"/>
        <end position="430"/>
    </location>
</feature>
<dbReference type="GO" id="GO:0007229">
    <property type="term" value="P:integrin-mediated signaling pathway"/>
    <property type="evidence" value="ECO:0007669"/>
    <property type="project" value="UniProtKB-KW"/>
</dbReference>
<evidence type="ECO:0000259" key="9">
    <source>
        <dbReference type="PROSITE" id="PS50835"/>
    </source>
</evidence>
<feature type="transmembrane region" description="Helical" evidence="8">
    <location>
        <begin position="172"/>
        <end position="193"/>
    </location>
</feature>
<evidence type="ECO:0000256" key="5">
    <source>
        <dbReference type="ARBA" id="ARBA00023180"/>
    </source>
</evidence>
<evidence type="ECO:0000256" key="3">
    <source>
        <dbReference type="ARBA" id="ARBA00023136"/>
    </source>
</evidence>
<dbReference type="GO" id="GO:1903037">
    <property type="term" value="P:regulation of leukocyte cell-cell adhesion"/>
    <property type="evidence" value="ECO:0007669"/>
    <property type="project" value="UniProtKB-ARBA"/>
</dbReference>
<dbReference type="InterPro" id="IPR000413">
    <property type="entry name" value="Integrin_alpha"/>
</dbReference>
<dbReference type="InterPro" id="IPR007110">
    <property type="entry name" value="Ig-like_dom"/>
</dbReference>
<comment type="caution">
    <text evidence="8">Lacks conserved residue(s) required for the propagation of feature annotation.</text>
</comment>
<feature type="transmembrane region" description="Helical" evidence="8">
    <location>
        <begin position="282"/>
        <end position="303"/>
    </location>
</feature>
<dbReference type="SUPFAM" id="SSF69318">
    <property type="entry name" value="Integrin alpha N-terminal domain"/>
    <property type="match status" value="1"/>
</dbReference>
<keyword evidence="8" id="KW-0812">Transmembrane</keyword>
<evidence type="ECO:0000256" key="4">
    <source>
        <dbReference type="ARBA" id="ARBA00023157"/>
    </source>
</evidence>
<comment type="similarity">
    <text evidence="8">Belongs to the integrin alpha chain family.</text>
</comment>
<dbReference type="InterPro" id="IPR013106">
    <property type="entry name" value="Ig_V-set"/>
</dbReference>
<dbReference type="InterPro" id="IPR013783">
    <property type="entry name" value="Ig-like_fold"/>
</dbReference>
<keyword evidence="4" id="KW-1015">Disulfide bond</keyword>
<dbReference type="PRINTS" id="PR01185">
    <property type="entry name" value="INTEGRINA"/>
</dbReference>
<dbReference type="GO" id="GO:0009897">
    <property type="term" value="C:external side of plasma membrane"/>
    <property type="evidence" value="ECO:0007669"/>
    <property type="project" value="TreeGrafter"/>
</dbReference>
<keyword evidence="8" id="KW-0130">Cell adhesion</keyword>
<reference evidence="10 11" key="1">
    <citation type="submission" date="2018-03" db="EMBL/GenBank/DDBJ databases">
        <title>Draft genome sequence of Rohu Carp (Labeo rohita).</title>
        <authorList>
            <person name="Das P."/>
            <person name="Kushwaha B."/>
            <person name="Joshi C.G."/>
            <person name="Kumar D."/>
            <person name="Nagpure N.S."/>
            <person name="Sahoo L."/>
            <person name="Das S.P."/>
            <person name="Bit A."/>
            <person name="Patnaik S."/>
            <person name="Meher P.K."/>
            <person name="Jayasankar P."/>
            <person name="Koringa P.G."/>
            <person name="Patel N.V."/>
            <person name="Hinsu A.T."/>
            <person name="Kumar R."/>
            <person name="Pandey M."/>
            <person name="Agarwal S."/>
            <person name="Srivastava S."/>
            <person name="Singh M."/>
            <person name="Iquebal M.A."/>
            <person name="Jaiswal S."/>
            <person name="Angadi U.B."/>
            <person name="Kumar N."/>
            <person name="Raza M."/>
            <person name="Shah T.M."/>
            <person name="Rai A."/>
            <person name="Jena J.K."/>
        </authorList>
    </citation>
    <scope>NUCLEOTIDE SEQUENCE [LARGE SCALE GENOMIC DNA]</scope>
    <source>
        <strain evidence="10">DASCIFA01</strain>
        <tissue evidence="10">Testis</tissue>
    </source>
</reference>
<evidence type="ECO:0000256" key="6">
    <source>
        <dbReference type="ARBA" id="ARBA00023319"/>
    </source>
</evidence>
<dbReference type="PROSITE" id="PS50835">
    <property type="entry name" value="IG_LIKE"/>
    <property type="match status" value="1"/>
</dbReference>
<dbReference type="Pfam" id="PF01839">
    <property type="entry name" value="FG-GAP"/>
    <property type="match status" value="2"/>
</dbReference>
<keyword evidence="6" id="KW-0393">Immunoglobulin domain</keyword>
<dbReference type="GO" id="GO:0033627">
    <property type="term" value="P:cell adhesion mediated by integrin"/>
    <property type="evidence" value="ECO:0007669"/>
    <property type="project" value="TreeGrafter"/>
</dbReference>
<dbReference type="Gene3D" id="2.60.40.10">
    <property type="entry name" value="Immunoglobulins"/>
    <property type="match status" value="1"/>
</dbReference>
<dbReference type="InterPro" id="IPR036179">
    <property type="entry name" value="Ig-like_dom_sf"/>
</dbReference>
<evidence type="ECO:0000256" key="7">
    <source>
        <dbReference type="PROSITE-ProRule" id="PRU00803"/>
    </source>
</evidence>
<feature type="transmembrane region" description="Helical" evidence="8">
    <location>
        <begin position="214"/>
        <end position="232"/>
    </location>
</feature>
<feature type="transmembrane region" description="Helical" evidence="8">
    <location>
        <begin position="244"/>
        <end position="270"/>
    </location>
</feature>
<dbReference type="EMBL" id="QBIY01013484">
    <property type="protein sequence ID" value="RXN03321.1"/>
    <property type="molecule type" value="Genomic_DNA"/>
</dbReference>
<keyword evidence="5" id="KW-0325">Glycoprotein</keyword>
<keyword evidence="8" id="KW-0675">Receptor</keyword>
<dbReference type="GO" id="GO:0050863">
    <property type="term" value="P:regulation of T cell activation"/>
    <property type="evidence" value="ECO:0007669"/>
    <property type="project" value="UniProtKB-ARBA"/>
</dbReference>
<evidence type="ECO:0000256" key="1">
    <source>
        <dbReference type="ARBA" id="ARBA00022729"/>
    </source>
</evidence>
<feature type="transmembrane region" description="Helical" evidence="8">
    <location>
        <begin position="110"/>
        <end position="134"/>
    </location>
</feature>
<organism evidence="10 11">
    <name type="scientific">Labeo rohita</name>
    <name type="common">Indian major carp</name>
    <name type="synonym">Cyprinus rohita</name>
    <dbReference type="NCBI Taxonomy" id="84645"/>
    <lineage>
        <taxon>Eukaryota</taxon>
        <taxon>Metazoa</taxon>
        <taxon>Chordata</taxon>
        <taxon>Craniata</taxon>
        <taxon>Vertebrata</taxon>
        <taxon>Euteleostomi</taxon>
        <taxon>Actinopterygii</taxon>
        <taxon>Neopterygii</taxon>
        <taxon>Teleostei</taxon>
        <taxon>Ostariophysi</taxon>
        <taxon>Cypriniformes</taxon>
        <taxon>Cyprinidae</taxon>
        <taxon>Labeoninae</taxon>
        <taxon>Labeonini</taxon>
        <taxon>Labeo</taxon>
    </lineage>
</organism>
<dbReference type="STRING" id="84645.A0A498L4I9"/>
<feature type="repeat" description="FG-GAP" evidence="7">
    <location>
        <begin position="314"/>
        <end position="376"/>
    </location>
</feature>
<keyword evidence="8" id="KW-0401">Integrin</keyword>
<evidence type="ECO:0000256" key="2">
    <source>
        <dbReference type="ARBA" id="ARBA00022737"/>
    </source>
</evidence>
<dbReference type="PANTHER" id="PTHR23220:SF84">
    <property type="entry name" value="INTEGRIN ALPHA-L"/>
    <property type="match status" value="1"/>
</dbReference>
<feature type="domain" description="Ig-like" evidence="9">
    <location>
        <begin position="1"/>
        <end position="104"/>
    </location>
</feature>
<evidence type="ECO:0000256" key="8">
    <source>
        <dbReference type="RuleBase" id="RU003762"/>
    </source>
</evidence>
<dbReference type="GO" id="GO:0098609">
    <property type="term" value="P:cell-cell adhesion"/>
    <property type="evidence" value="ECO:0007669"/>
    <property type="project" value="TreeGrafter"/>
</dbReference>
<dbReference type="PANTHER" id="PTHR23220">
    <property type="entry name" value="INTEGRIN ALPHA"/>
    <property type="match status" value="1"/>
</dbReference>
<dbReference type="GO" id="GO:0005178">
    <property type="term" value="F:integrin binding"/>
    <property type="evidence" value="ECO:0007669"/>
    <property type="project" value="TreeGrafter"/>
</dbReference>
<dbReference type="SUPFAM" id="SSF48726">
    <property type="entry name" value="Immunoglobulin"/>
    <property type="match status" value="1"/>
</dbReference>
<dbReference type="InterPro" id="IPR028994">
    <property type="entry name" value="Integrin_alpha_N"/>
</dbReference>
<comment type="subcellular location">
    <subcellularLocation>
        <location evidence="8">Membrane</location>
        <topology evidence="8">Single-pass type I membrane protein</topology>
    </subcellularLocation>
</comment>
<proteinExistence type="inferred from homology"/>
<feature type="transmembrane region" description="Helical" evidence="8">
    <location>
        <begin position="315"/>
        <end position="335"/>
    </location>
</feature>
<dbReference type="Gene3D" id="2.130.10.130">
    <property type="entry name" value="Integrin alpha, N-terminal"/>
    <property type="match status" value="1"/>
</dbReference>
<name>A0A498L4I9_LABRO</name>
<dbReference type="GO" id="GO:0008305">
    <property type="term" value="C:integrin complex"/>
    <property type="evidence" value="ECO:0007669"/>
    <property type="project" value="InterPro"/>
</dbReference>
<evidence type="ECO:0000313" key="11">
    <source>
        <dbReference type="Proteomes" id="UP000290572"/>
    </source>
</evidence>
<keyword evidence="1" id="KW-0732">Signal</keyword>
<feature type="transmembrane region" description="Helical" evidence="8">
    <location>
        <begin position="146"/>
        <end position="166"/>
    </location>
</feature>
<accession>A0A498L4I9</accession>
<dbReference type="Pfam" id="PF07686">
    <property type="entry name" value="V-set"/>
    <property type="match status" value="1"/>
</dbReference>
<protein>
    <submittedName>
        <fullName evidence="10">Selection and upkeep of intraepithelial T-cells 2-like protein</fullName>
    </submittedName>
</protein>
<keyword evidence="11" id="KW-1185">Reference proteome</keyword>
<keyword evidence="8" id="KW-1133">Transmembrane helix</keyword>
<keyword evidence="3 8" id="KW-0472">Membrane</keyword>
<dbReference type="GO" id="GO:0007160">
    <property type="term" value="P:cell-matrix adhesion"/>
    <property type="evidence" value="ECO:0007669"/>
    <property type="project" value="TreeGrafter"/>
</dbReference>
<dbReference type="InterPro" id="IPR013519">
    <property type="entry name" value="Int_alpha_beta-p"/>
</dbReference>
<evidence type="ECO:0000313" key="10">
    <source>
        <dbReference type="EMBL" id="RXN03321.1"/>
    </source>
</evidence>
<dbReference type="Proteomes" id="UP000290572">
    <property type="component" value="Unassembled WGS sequence"/>
</dbReference>
<dbReference type="PROSITE" id="PS51470">
    <property type="entry name" value="FG_GAP"/>
    <property type="match status" value="2"/>
</dbReference>
<comment type="caution">
    <text evidence="10">The sequence shown here is derived from an EMBL/GenBank/DDBJ whole genome shotgun (WGS) entry which is preliminary data.</text>
</comment>
<gene>
    <name evidence="10" type="ORF">ROHU_035811</name>
</gene>
<dbReference type="SMART" id="SM00191">
    <property type="entry name" value="Int_alpha"/>
    <property type="match status" value="2"/>
</dbReference>
<dbReference type="FunFam" id="2.60.40.10:FF:000142">
    <property type="entry name" value="V-set domain-containing T-cell activation inhibitor 1"/>
    <property type="match status" value="1"/>
</dbReference>
<dbReference type="InterPro" id="IPR013517">
    <property type="entry name" value="FG-GAP"/>
</dbReference>